<accession>A0ABW8UIM1</accession>
<dbReference type="Gene3D" id="3.40.50.360">
    <property type="match status" value="1"/>
</dbReference>
<dbReference type="RefSeq" id="WP_407142115.1">
    <property type="nucleotide sequence ID" value="NZ_JBGQQI010000010.1"/>
</dbReference>
<dbReference type="PANTHER" id="PTHR47307">
    <property type="entry name" value="GLUTATHIONE-REGULATED POTASSIUM-EFFLUX SYSTEM ANCILLARY PROTEIN KEFG"/>
    <property type="match status" value="1"/>
</dbReference>
<dbReference type="Proteomes" id="UP001625374">
    <property type="component" value="Unassembled WGS sequence"/>
</dbReference>
<protein>
    <submittedName>
        <fullName evidence="3">NAD(P)H-dependent oxidoreductase</fullName>
    </submittedName>
</protein>
<evidence type="ECO:0000313" key="4">
    <source>
        <dbReference type="Proteomes" id="UP001625374"/>
    </source>
</evidence>
<dbReference type="InterPro" id="IPR029039">
    <property type="entry name" value="Flavoprotein-like_sf"/>
</dbReference>
<feature type="domain" description="Flavodoxin-like fold" evidence="2">
    <location>
        <begin position="6"/>
        <end position="139"/>
    </location>
</feature>
<sequence length="147" mass="17161">MDRGIKKHSDLITVHELTKEYHNPLIDVKAEHSLIESHKNLVFHFPVYWLNFLSLLKQWLDEFLINSCAFGRSGTHVKNLKIVLAVTVRSECVDYDKECRYNHSLEKVLAPFKLTVKYCKADYQKFFAYYNSDSSPSAEITRSAKNM</sequence>
<gene>
    <name evidence="3" type="ORF">ACEN37_05815</name>
</gene>
<evidence type="ECO:0000256" key="1">
    <source>
        <dbReference type="ARBA" id="ARBA00023002"/>
    </source>
</evidence>
<dbReference type="EMBL" id="JBGQQK010000013">
    <property type="protein sequence ID" value="MFL2102768.1"/>
    <property type="molecule type" value="Genomic_DNA"/>
</dbReference>
<organism evidence="3 4">
    <name type="scientific">Marinilactibacillus psychrotolerans</name>
    <dbReference type="NCBI Taxonomy" id="191770"/>
    <lineage>
        <taxon>Bacteria</taxon>
        <taxon>Bacillati</taxon>
        <taxon>Bacillota</taxon>
        <taxon>Bacilli</taxon>
        <taxon>Lactobacillales</taxon>
        <taxon>Carnobacteriaceae</taxon>
        <taxon>Marinilactibacillus</taxon>
    </lineage>
</organism>
<comment type="caution">
    <text evidence="3">The sequence shown here is derived from an EMBL/GenBank/DDBJ whole genome shotgun (WGS) entry which is preliminary data.</text>
</comment>
<dbReference type="InterPro" id="IPR003680">
    <property type="entry name" value="Flavodoxin_fold"/>
</dbReference>
<dbReference type="SUPFAM" id="SSF52218">
    <property type="entry name" value="Flavoproteins"/>
    <property type="match status" value="1"/>
</dbReference>
<dbReference type="InterPro" id="IPR046980">
    <property type="entry name" value="KefG/KefF"/>
</dbReference>
<name>A0ABW8UIM1_9LACT</name>
<reference evidence="3 4" key="1">
    <citation type="submission" date="2024-08" db="EMBL/GenBank/DDBJ databases">
        <authorList>
            <person name="Arias E."/>
        </authorList>
    </citation>
    <scope>NUCLEOTIDE SEQUENCE [LARGE SCALE GENOMIC DNA]</scope>
    <source>
        <strain evidence="3 4">FAM 24106</strain>
    </source>
</reference>
<dbReference type="PANTHER" id="PTHR47307:SF1">
    <property type="entry name" value="GLUTATHIONE-REGULATED POTASSIUM-EFFLUX SYSTEM ANCILLARY PROTEIN KEFG"/>
    <property type="match status" value="1"/>
</dbReference>
<keyword evidence="1" id="KW-0560">Oxidoreductase</keyword>
<evidence type="ECO:0000259" key="2">
    <source>
        <dbReference type="Pfam" id="PF02525"/>
    </source>
</evidence>
<evidence type="ECO:0000313" key="3">
    <source>
        <dbReference type="EMBL" id="MFL2102768.1"/>
    </source>
</evidence>
<proteinExistence type="predicted"/>
<keyword evidence="4" id="KW-1185">Reference proteome</keyword>
<dbReference type="Pfam" id="PF02525">
    <property type="entry name" value="Flavodoxin_2"/>
    <property type="match status" value="1"/>
</dbReference>